<feature type="non-terminal residue" evidence="2">
    <location>
        <position position="200"/>
    </location>
</feature>
<accession>A0A0A9XLQ8</accession>
<dbReference type="PANTHER" id="PTHR47331">
    <property type="entry name" value="PHD-TYPE DOMAIN-CONTAINING PROTEIN"/>
    <property type="match status" value="1"/>
</dbReference>
<feature type="region of interest" description="Disordered" evidence="1">
    <location>
        <begin position="74"/>
        <end position="93"/>
    </location>
</feature>
<dbReference type="EMBL" id="GBHO01021972">
    <property type="protein sequence ID" value="JAG21632.1"/>
    <property type="molecule type" value="Transcribed_RNA"/>
</dbReference>
<sequence length="200" mass="21818">SIAHTDSRSCRYCLKSNHDLQACDKWLADPVKVRWNWVVKRKLCFRCLKWNHASTRCNSGSACKICQGNHHSTLHKPGEPQKGEPESHSDGKSNLVQADVNNVQPQIAGCSVSTPRKEGECSSLLKILPVKLQGPMGTLDTYALLDDGSTVTIIDAAAAKEVGLSGPESCFSISWTGDVDRVEEKSQEVNFEISGSYEGA</sequence>
<gene>
    <name evidence="2" type="primary">pyrG_7</name>
    <name evidence="2" type="ORF">CM83_8918</name>
</gene>
<dbReference type="PANTHER" id="PTHR47331:SF1">
    <property type="entry name" value="GAG-LIKE PROTEIN"/>
    <property type="match status" value="1"/>
</dbReference>
<reference evidence="2" key="1">
    <citation type="journal article" date="2014" name="PLoS ONE">
        <title>Transcriptome-Based Identification of ABC Transporters in the Western Tarnished Plant Bug Lygus hesperus.</title>
        <authorList>
            <person name="Hull J.J."/>
            <person name="Chaney K."/>
            <person name="Geib S.M."/>
            <person name="Fabrick J.A."/>
            <person name="Brent C.S."/>
            <person name="Walsh D."/>
            <person name="Lavine L.C."/>
        </authorList>
    </citation>
    <scope>NUCLEOTIDE SEQUENCE</scope>
</reference>
<protein>
    <submittedName>
        <fullName evidence="2">CTP synthase</fullName>
    </submittedName>
</protein>
<organism evidence="2">
    <name type="scientific">Lygus hesperus</name>
    <name type="common">Western plant bug</name>
    <dbReference type="NCBI Taxonomy" id="30085"/>
    <lineage>
        <taxon>Eukaryota</taxon>
        <taxon>Metazoa</taxon>
        <taxon>Ecdysozoa</taxon>
        <taxon>Arthropoda</taxon>
        <taxon>Hexapoda</taxon>
        <taxon>Insecta</taxon>
        <taxon>Pterygota</taxon>
        <taxon>Neoptera</taxon>
        <taxon>Paraneoptera</taxon>
        <taxon>Hemiptera</taxon>
        <taxon>Heteroptera</taxon>
        <taxon>Panheteroptera</taxon>
        <taxon>Cimicomorpha</taxon>
        <taxon>Miridae</taxon>
        <taxon>Mirini</taxon>
        <taxon>Lygus</taxon>
    </lineage>
</organism>
<dbReference type="AlphaFoldDB" id="A0A0A9XLQ8"/>
<reference evidence="2" key="2">
    <citation type="submission" date="2014-07" db="EMBL/GenBank/DDBJ databases">
        <authorList>
            <person name="Hull J."/>
        </authorList>
    </citation>
    <scope>NUCLEOTIDE SEQUENCE</scope>
</reference>
<feature type="non-terminal residue" evidence="2">
    <location>
        <position position="1"/>
    </location>
</feature>
<name>A0A0A9XLQ8_LYGHE</name>
<feature type="compositionally biased region" description="Basic and acidic residues" evidence="1">
    <location>
        <begin position="76"/>
        <end position="91"/>
    </location>
</feature>
<evidence type="ECO:0000313" key="2">
    <source>
        <dbReference type="EMBL" id="JAG21632.1"/>
    </source>
</evidence>
<evidence type="ECO:0000256" key="1">
    <source>
        <dbReference type="SAM" id="MobiDB-lite"/>
    </source>
</evidence>
<proteinExistence type="predicted"/>